<sequence length="301" mass="32735">MYPCALSLFPSFLAHPEHICNGARRQLTDRMTRVSSSANATPPPHFPYLPFLPILFHSRVWSCASASHRKTLAHTAFFFPDTGCPPPCRHAAIKLGPKRQPIHSDSTARTKPATGSCTCAAYDRNHDHGMAQAATSFTRVDQPFGDDLYRGAVLQTFDQAVMGKAILMMQLTSGRMPGAGWVYSSNLGGHASPGQHVRTHLSLPPPHEGVFHAKPTKKAPRLSPSAYHPYTNARPPPPDTLTSLTKAMSGTRRERTRRAAAAQLPTAAAASASASEPPPIPRTLHEFEDAYSPTCARFLQE</sequence>
<name>A0ACC0TVN6_9AGAM</name>
<evidence type="ECO:0000313" key="2">
    <source>
        <dbReference type="Proteomes" id="UP001207468"/>
    </source>
</evidence>
<proteinExistence type="predicted"/>
<comment type="caution">
    <text evidence="1">The sequence shown here is derived from an EMBL/GenBank/DDBJ whole genome shotgun (WGS) entry which is preliminary data.</text>
</comment>
<reference evidence="1" key="1">
    <citation type="submission" date="2021-03" db="EMBL/GenBank/DDBJ databases">
        <title>Evolutionary priming and transition to the ectomycorrhizal habit in an iconic lineage of mushroom-forming fungi: is preadaptation a requirement?</title>
        <authorList>
            <consortium name="DOE Joint Genome Institute"/>
            <person name="Looney B.P."/>
            <person name="Miyauchi S."/>
            <person name="Morin E."/>
            <person name="Drula E."/>
            <person name="Courty P.E."/>
            <person name="Chicoki N."/>
            <person name="Fauchery L."/>
            <person name="Kohler A."/>
            <person name="Kuo A."/>
            <person name="LaButti K."/>
            <person name="Pangilinan J."/>
            <person name="Lipzen A."/>
            <person name="Riley R."/>
            <person name="Andreopoulos W."/>
            <person name="He G."/>
            <person name="Johnson J."/>
            <person name="Barry K.W."/>
            <person name="Grigoriev I.V."/>
            <person name="Nagy L."/>
            <person name="Hibbett D."/>
            <person name="Henrissat B."/>
            <person name="Matheny P.B."/>
            <person name="Labbe J."/>
            <person name="Martin A.F."/>
        </authorList>
    </citation>
    <scope>NUCLEOTIDE SEQUENCE</scope>
    <source>
        <strain evidence="1">BPL698</strain>
    </source>
</reference>
<accession>A0ACC0TVN6</accession>
<protein>
    <submittedName>
        <fullName evidence="1">Uncharacterized protein</fullName>
    </submittedName>
</protein>
<dbReference type="EMBL" id="JAGFNK010000478">
    <property type="protein sequence ID" value="KAI9449708.1"/>
    <property type="molecule type" value="Genomic_DNA"/>
</dbReference>
<evidence type="ECO:0000313" key="1">
    <source>
        <dbReference type="EMBL" id="KAI9449708.1"/>
    </source>
</evidence>
<dbReference type="Proteomes" id="UP001207468">
    <property type="component" value="Unassembled WGS sequence"/>
</dbReference>
<gene>
    <name evidence="1" type="ORF">F5148DRAFT_1153040</name>
</gene>
<organism evidence="1 2">
    <name type="scientific">Russula earlei</name>
    <dbReference type="NCBI Taxonomy" id="71964"/>
    <lineage>
        <taxon>Eukaryota</taxon>
        <taxon>Fungi</taxon>
        <taxon>Dikarya</taxon>
        <taxon>Basidiomycota</taxon>
        <taxon>Agaricomycotina</taxon>
        <taxon>Agaricomycetes</taxon>
        <taxon>Russulales</taxon>
        <taxon>Russulaceae</taxon>
        <taxon>Russula</taxon>
    </lineage>
</organism>
<keyword evidence="2" id="KW-1185">Reference proteome</keyword>